<dbReference type="InterPro" id="IPR001025">
    <property type="entry name" value="BAH_dom"/>
</dbReference>
<gene>
    <name evidence="3" type="ORF">FHETE_3912</name>
</gene>
<proteinExistence type="predicted"/>
<dbReference type="OrthoDB" id="5079729at2759"/>
<dbReference type="CDD" id="cd04370">
    <property type="entry name" value="BAH"/>
    <property type="match status" value="1"/>
</dbReference>
<dbReference type="EMBL" id="JAAGWQ010000063">
    <property type="protein sequence ID" value="KAF5672040.1"/>
    <property type="molecule type" value="Genomic_DNA"/>
</dbReference>
<feature type="domain" description="BAH" evidence="2">
    <location>
        <begin position="93"/>
        <end position="223"/>
    </location>
</feature>
<organism evidence="3 4">
    <name type="scientific">Fusarium heterosporum</name>
    <dbReference type="NCBI Taxonomy" id="42747"/>
    <lineage>
        <taxon>Eukaryota</taxon>
        <taxon>Fungi</taxon>
        <taxon>Dikarya</taxon>
        <taxon>Ascomycota</taxon>
        <taxon>Pezizomycotina</taxon>
        <taxon>Sordariomycetes</taxon>
        <taxon>Hypocreomycetidae</taxon>
        <taxon>Hypocreales</taxon>
        <taxon>Nectriaceae</taxon>
        <taxon>Fusarium</taxon>
        <taxon>Fusarium heterosporum species complex</taxon>
    </lineage>
</organism>
<protein>
    <recommendedName>
        <fullName evidence="2">BAH domain-containing protein</fullName>
    </recommendedName>
</protein>
<sequence length="223" mass="25661">MGSRKRSRPTADKVHAECPFIITYVDHSPDAKQKQPKKKQTDAGTKKDKNVVQRVHSQSFEFLPSTMDVHYTIQPCEKWLQMTRYASFVQDGTKYAIGDFAMVANEQSVKRQCTKAQPDSEQSNSDWIARILEIRASDTLHVYARVAWMYWPYELPSRGNIDTHQYGPREVIMSNHMDIINVMSVTTPAKVRRWIEAGDEADGTFYYRQAFNCRNGVLSTVDT</sequence>
<dbReference type="PANTHER" id="PTHR46364">
    <property type="entry name" value="OS08G0421900 PROTEIN"/>
    <property type="match status" value="1"/>
</dbReference>
<evidence type="ECO:0000256" key="1">
    <source>
        <dbReference type="SAM" id="MobiDB-lite"/>
    </source>
</evidence>
<reference evidence="3 4" key="1">
    <citation type="submission" date="2020-05" db="EMBL/GenBank/DDBJ databases">
        <title>Identification and distribution of gene clusters putatively required for synthesis of sphingolipid metabolism inhibitors in phylogenetically diverse species of the filamentous fungus Fusarium.</title>
        <authorList>
            <person name="Kim H.-S."/>
            <person name="Busman M."/>
            <person name="Brown D.W."/>
            <person name="Divon H."/>
            <person name="Uhlig S."/>
            <person name="Proctor R.H."/>
        </authorList>
    </citation>
    <scope>NUCLEOTIDE SEQUENCE [LARGE SCALE GENOMIC DNA]</scope>
    <source>
        <strain evidence="3 4">NRRL 20693</strain>
    </source>
</reference>
<dbReference type="Proteomes" id="UP000567885">
    <property type="component" value="Unassembled WGS sequence"/>
</dbReference>
<accession>A0A8H5TH06</accession>
<dbReference type="InterPro" id="IPR043151">
    <property type="entry name" value="BAH_sf"/>
</dbReference>
<evidence type="ECO:0000313" key="3">
    <source>
        <dbReference type="EMBL" id="KAF5672040.1"/>
    </source>
</evidence>
<dbReference type="Gene3D" id="2.30.30.490">
    <property type="match status" value="1"/>
</dbReference>
<dbReference type="SMART" id="SM00439">
    <property type="entry name" value="BAH"/>
    <property type="match status" value="1"/>
</dbReference>
<evidence type="ECO:0000259" key="2">
    <source>
        <dbReference type="PROSITE" id="PS51038"/>
    </source>
</evidence>
<dbReference type="Pfam" id="PF01426">
    <property type="entry name" value="BAH"/>
    <property type="match status" value="1"/>
</dbReference>
<dbReference type="GO" id="GO:0003682">
    <property type="term" value="F:chromatin binding"/>
    <property type="evidence" value="ECO:0007669"/>
    <property type="project" value="InterPro"/>
</dbReference>
<keyword evidence="4" id="KW-1185">Reference proteome</keyword>
<feature type="region of interest" description="Disordered" evidence="1">
    <location>
        <begin position="27"/>
        <end position="50"/>
    </location>
</feature>
<name>A0A8H5TH06_FUSHE</name>
<evidence type="ECO:0000313" key="4">
    <source>
        <dbReference type="Proteomes" id="UP000567885"/>
    </source>
</evidence>
<dbReference type="AlphaFoldDB" id="A0A8H5TH06"/>
<dbReference type="PROSITE" id="PS51038">
    <property type="entry name" value="BAH"/>
    <property type="match status" value="1"/>
</dbReference>
<comment type="caution">
    <text evidence="3">The sequence shown here is derived from an EMBL/GenBank/DDBJ whole genome shotgun (WGS) entry which is preliminary data.</text>
</comment>